<dbReference type="OrthoDB" id="9802264at2"/>
<keyword evidence="5" id="KW-0547">Nucleotide-binding</keyword>
<dbReference type="EMBL" id="QASN01000020">
    <property type="protein sequence ID" value="PTU73791.1"/>
    <property type="molecule type" value="Genomic_DNA"/>
</dbReference>
<dbReference type="InterPro" id="IPR027417">
    <property type="entry name" value="P-loop_NTPase"/>
</dbReference>
<evidence type="ECO:0000313" key="12">
    <source>
        <dbReference type="EMBL" id="PTU73791.1"/>
    </source>
</evidence>
<comment type="caution">
    <text evidence="12">The sequence shown here is derived from an EMBL/GenBank/DDBJ whole genome shotgun (WGS) entry which is preliminary data.</text>
</comment>
<sequence length="365" mass="39824">MSEQAVGIAARLRLQRDEFVLDVDMRLPGSGVCVLFGRSGCGKTSLLRAIAGLERAEGVLEFRGQRWQDRYSFRPPHLRPLGYVFQEASLFAHLDVMGNLTFGYQRVPPAQRRIVLDEAISLLGLDNLLQRNAQTLSGGQRQRVAIARALLTSPQLLLLDEPLASLDGPSKAEILPYLERVRDELALPMIYVTHAPEEVARLADQLILLENGRIQAYGTLNQLLTAPDLPLAHLDDAAAVLPARVLSHDAHYALSELAVPGGSLWIAGCQLAQGSATRVRILARDVSLALQPSPGSSILNSLPAQLVDLSADRDPANLLARLELRAEGQPSQSILARLTRRSADRLALQVGMRVHAQIKAVALMR</sequence>
<dbReference type="InterPro" id="IPR003593">
    <property type="entry name" value="AAA+_ATPase"/>
</dbReference>
<dbReference type="GO" id="GO:0005524">
    <property type="term" value="F:ATP binding"/>
    <property type="evidence" value="ECO:0007669"/>
    <property type="project" value="UniProtKB-KW"/>
</dbReference>
<evidence type="ECO:0000256" key="9">
    <source>
        <dbReference type="PROSITE-ProRule" id="PRU01213"/>
    </source>
</evidence>
<organism evidence="12 13">
    <name type="scientific">Pseudomonas mangrovi</name>
    <dbReference type="NCBI Taxonomy" id="2161748"/>
    <lineage>
        <taxon>Bacteria</taxon>
        <taxon>Pseudomonadati</taxon>
        <taxon>Pseudomonadota</taxon>
        <taxon>Gammaproteobacteria</taxon>
        <taxon>Pseudomonadales</taxon>
        <taxon>Pseudomonadaceae</taxon>
        <taxon>Pseudomonas</taxon>
    </lineage>
</organism>
<gene>
    <name evidence="12" type="primary">modC</name>
    <name evidence="12" type="ORF">DBO85_15940</name>
</gene>
<evidence type="ECO:0000256" key="6">
    <source>
        <dbReference type="ARBA" id="ARBA00022840"/>
    </source>
</evidence>
<dbReference type="PANTHER" id="PTHR43514:SF10">
    <property type="entry name" value="MOLYBDENUM IMPORT ATP-BINDING PROTEIN MODC 2"/>
    <property type="match status" value="1"/>
</dbReference>
<dbReference type="SMART" id="SM00382">
    <property type="entry name" value="AAA"/>
    <property type="match status" value="1"/>
</dbReference>
<keyword evidence="8" id="KW-0472">Membrane</keyword>
<evidence type="ECO:0000259" key="10">
    <source>
        <dbReference type="PROSITE" id="PS50893"/>
    </source>
</evidence>
<evidence type="ECO:0000256" key="1">
    <source>
        <dbReference type="ARBA" id="ARBA00022448"/>
    </source>
</evidence>
<evidence type="ECO:0000259" key="11">
    <source>
        <dbReference type="PROSITE" id="PS51866"/>
    </source>
</evidence>
<keyword evidence="3 9" id="KW-0500">Molybdenum</keyword>
<evidence type="ECO:0000256" key="3">
    <source>
        <dbReference type="ARBA" id="ARBA00022505"/>
    </source>
</evidence>
<dbReference type="GO" id="GO:0016020">
    <property type="term" value="C:membrane"/>
    <property type="evidence" value="ECO:0007669"/>
    <property type="project" value="InterPro"/>
</dbReference>
<evidence type="ECO:0000256" key="8">
    <source>
        <dbReference type="ARBA" id="ARBA00023136"/>
    </source>
</evidence>
<dbReference type="InterPro" id="IPR017871">
    <property type="entry name" value="ABC_transporter-like_CS"/>
</dbReference>
<proteinExistence type="predicted"/>
<evidence type="ECO:0000256" key="4">
    <source>
        <dbReference type="ARBA" id="ARBA00022519"/>
    </source>
</evidence>
<dbReference type="PANTHER" id="PTHR43514">
    <property type="entry name" value="ABC TRANSPORTER I FAMILY MEMBER 10"/>
    <property type="match status" value="1"/>
</dbReference>
<feature type="domain" description="ABC transporter" evidence="10">
    <location>
        <begin position="3"/>
        <end position="236"/>
    </location>
</feature>
<dbReference type="PROSITE" id="PS51866">
    <property type="entry name" value="MOP"/>
    <property type="match status" value="1"/>
</dbReference>
<keyword evidence="4" id="KW-0997">Cell inner membrane</keyword>
<evidence type="ECO:0000256" key="5">
    <source>
        <dbReference type="ARBA" id="ARBA00022741"/>
    </source>
</evidence>
<dbReference type="RefSeq" id="WP_108108236.1">
    <property type="nucleotide sequence ID" value="NZ_QASN01000020.1"/>
</dbReference>
<dbReference type="Gene3D" id="2.40.50.100">
    <property type="match status" value="1"/>
</dbReference>
<dbReference type="AlphaFoldDB" id="A0A2T5P7U0"/>
<evidence type="ECO:0000256" key="2">
    <source>
        <dbReference type="ARBA" id="ARBA00022475"/>
    </source>
</evidence>
<accession>A0A2T5P7U0</accession>
<dbReference type="InterPro" id="IPR008995">
    <property type="entry name" value="Mo/tungstate-bd_C_term_dom"/>
</dbReference>
<dbReference type="Proteomes" id="UP000244064">
    <property type="component" value="Unassembled WGS sequence"/>
</dbReference>
<dbReference type="NCBIfam" id="TIGR02142">
    <property type="entry name" value="modC_ABC"/>
    <property type="match status" value="1"/>
</dbReference>
<name>A0A2T5P7U0_9PSED</name>
<keyword evidence="2" id="KW-1003">Cell membrane</keyword>
<dbReference type="PROSITE" id="PS00211">
    <property type="entry name" value="ABC_TRANSPORTER_1"/>
    <property type="match status" value="1"/>
</dbReference>
<dbReference type="SUPFAM" id="SSF50331">
    <property type="entry name" value="MOP-like"/>
    <property type="match status" value="1"/>
</dbReference>
<dbReference type="Gene3D" id="3.40.50.300">
    <property type="entry name" value="P-loop containing nucleotide triphosphate hydrolases"/>
    <property type="match status" value="1"/>
</dbReference>
<protein>
    <submittedName>
        <fullName evidence="12">Molybdenum ABC transporter ATP-binding protein</fullName>
    </submittedName>
</protein>
<dbReference type="InterPro" id="IPR011868">
    <property type="entry name" value="ModC_ABC_ATP-bd"/>
</dbReference>
<keyword evidence="7" id="KW-1278">Translocase</keyword>
<evidence type="ECO:0000313" key="13">
    <source>
        <dbReference type="Proteomes" id="UP000244064"/>
    </source>
</evidence>
<evidence type="ECO:0000256" key="7">
    <source>
        <dbReference type="ARBA" id="ARBA00022967"/>
    </source>
</evidence>
<dbReference type="InterPro" id="IPR003439">
    <property type="entry name" value="ABC_transporter-like_ATP-bd"/>
</dbReference>
<keyword evidence="13" id="KW-1185">Reference proteome</keyword>
<dbReference type="Pfam" id="PF03459">
    <property type="entry name" value="TOBE"/>
    <property type="match status" value="1"/>
</dbReference>
<feature type="domain" description="Mop" evidence="11">
    <location>
        <begin position="295"/>
        <end position="365"/>
    </location>
</feature>
<dbReference type="SUPFAM" id="SSF52540">
    <property type="entry name" value="P-loop containing nucleoside triphosphate hydrolases"/>
    <property type="match status" value="1"/>
</dbReference>
<dbReference type="InterPro" id="IPR004606">
    <property type="entry name" value="Mop_domain"/>
</dbReference>
<dbReference type="PROSITE" id="PS50893">
    <property type="entry name" value="ABC_TRANSPORTER_2"/>
    <property type="match status" value="1"/>
</dbReference>
<dbReference type="Pfam" id="PF00005">
    <property type="entry name" value="ABC_tran"/>
    <property type="match status" value="1"/>
</dbReference>
<keyword evidence="6 12" id="KW-0067">ATP-binding</keyword>
<dbReference type="InterPro" id="IPR050334">
    <property type="entry name" value="Molybdenum_import_ModC"/>
</dbReference>
<dbReference type="InterPro" id="IPR005116">
    <property type="entry name" value="Transp-assoc_OB_typ1"/>
</dbReference>
<dbReference type="GO" id="GO:0015098">
    <property type="term" value="F:molybdate ion transmembrane transporter activity"/>
    <property type="evidence" value="ECO:0007669"/>
    <property type="project" value="InterPro"/>
</dbReference>
<dbReference type="GO" id="GO:0016887">
    <property type="term" value="F:ATP hydrolysis activity"/>
    <property type="evidence" value="ECO:0007669"/>
    <property type="project" value="InterPro"/>
</dbReference>
<keyword evidence="1" id="KW-0813">Transport</keyword>
<reference evidence="12 13" key="1">
    <citation type="submission" date="2018-04" db="EMBL/GenBank/DDBJ databases">
        <title>Pseudomonas sp. nov., isolated from mangrove soil.</title>
        <authorList>
            <person name="Chen C."/>
        </authorList>
    </citation>
    <scope>NUCLEOTIDE SEQUENCE [LARGE SCALE GENOMIC DNA]</scope>
    <source>
        <strain evidence="12 13">TC-11</strain>
    </source>
</reference>
<dbReference type="GO" id="GO:0140359">
    <property type="term" value="F:ABC-type transporter activity"/>
    <property type="evidence" value="ECO:0007669"/>
    <property type="project" value="InterPro"/>
</dbReference>